<reference evidence="1 2" key="1">
    <citation type="submission" date="2021-06" db="EMBL/GenBank/DDBJ databases">
        <authorList>
            <person name="Palmer J.M."/>
        </authorList>
    </citation>
    <scope>NUCLEOTIDE SEQUENCE [LARGE SCALE GENOMIC DNA]</scope>
    <source>
        <strain evidence="1 2">XC_2019</strain>
        <tissue evidence="1">Muscle</tissue>
    </source>
</reference>
<evidence type="ECO:0000313" key="2">
    <source>
        <dbReference type="Proteomes" id="UP001434883"/>
    </source>
</evidence>
<dbReference type="EMBL" id="JAHRIN010078090">
    <property type="protein sequence ID" value="MEQ2219028.1"/>
    <property type="molecule type" value="Genomic_DNA"/>
</dbReference>
<sequence length="103" mass="12173">MWGFLLILDYFKTHEVGRLKNRKNNFKIHYSKDIFNIQAAEDLQQCANLFYTVTTATQFNLGSWFQQARIRKHCCGFLICELIVQTFTLLVHLRFQALLSVKL</sequence>
<protein>
    <submittedName>
        <fullName evidence="1">Uncharacterized protein</fullName>
    </submittedName>
</protein>
<evidence type="ECO:0000313" key="1">
    <source>
        <dbReference type="EMBL" id="MEQ2219028.1"/>
    </source>
</evidence>
<gene>
    <name evidence="1" type="ORF">XENOCAPTIV_011563</name>
</gene>
<name>A0ABV0SH31_9TELE</name>
<comment type="caution">
    <text evidence="1">The sequence shown here is derived from an EMBL/GenBank/DDBJ whole genome shotgun (WGS) entry which is preliminary data.</text>
</comment>
<dbReference type="Proteomes" id="UP001434883">
    <property type="component" value="Unassembled WGS sequence"/>
</dbReference>
<proteinExistence type="predicted"/>
<organism evidence="1 2">
    <name type="scientific">Xenoophorus captivus</name>
    <dbReference type="NCBI Taxonomy" id="1517983"/>
    <lineage>
        <taxon>Eukaryota</taxon>
        <taxon>Metazoa</taxon>
        <taxon>Chordata</taxon>
        <taxon>Craniata</taxon>
        <taxon>Vertebrata</taxon>
        <taxon>Euteleostomi</taxon>
        <taxon>Actinopterygii</taxon>
        <taxon>Neopterygii</taxon>
        <taxon>Teleostei</taxon>
        <taxon>Neoteleostei</taxon>
        <taxon>Acanthomorphata</taxon>
        <taxon>Ovalentaria</taxon>
        <taxon>Atherinomorphae</taxon>
        <taxon>Cyprinodontiformes</taxon>
        <taxon>Goodeidae</taxon>
        <taxon>Xenoophorus</taxon>
    </lineage>
</organism>
<keyword evidence="2" id="KW-1185">Reference proteome</keyword>
<accession>A0ABV0SH31</accession>